<dbReference type="Gene3D" id="3.50.50.60">
    <property type="entry name" value="FAD/NAD(P)-binding domain"/>
    <property type="match status" value="1"/>
</dbReference>
<dbReference type="PANTHER" id="PTHR42685:SF22">
    <property type="entry name" value="CONDITIONED MEDIUM FACTOR RECEPTOR 1"/>
    <property type="match status" value="1"/>
</dbReference>
<name>A0A9X9X1F9_9PROT</name>
<protein>
    <submittedName>
        <fullName evidence="2">FAD-binding protein</fullName>
    </submittedName>
</protein>
<dbReference type="Pfam" id="PF01494">
    <property type="entry name" value="FAD_binding_3"/>
    <property type="match status" value="1"/>
</dbReference>
<comment type="caution">
    <text evidence="2">The sequence shown here is derived from an EMBL/GenBank/DDBJ whole genome shotgun (WGS) entry which is preliminary data.</text>
</comment>
<dbReference type="InterPro" id="IPR036188">
    <property type="entry name" value="FAD/NAD-bd_sf"/>
</dbReference>
<dbReference type="SUPFAM" id="SSF51905">
    <property type="entry name" value="FAD/NAD(P)-binding domain"/>
    <property type="match status" value="1"/>
</dbReference>
<dbReference type="PRINTS" id="PR00420">
    <property type="entry name" value="RNGMNOXGNASE"/>
</dbReference>
<gene>
    <name evidence="2" type="ORF">GXW76_18835</name>
</gene>
<evidence type="ECO:0000259" key="1">
    <source>
        <dbReference type="Pfam" id="PF01494"/>
    </source>
</evidence>
<dbReference type="InterPro" id="IPR002938">
    <property type="entry name" value="FAD-bd"/>
</dbReference>
<dbReference type="EMBL" id="JAAEDM010000063">
    <property type="protein sequence ID" value="MBR0673238.1"/>
    <property type="molecule type" value="Genomic_DNA"/>
</dbReference>
<feature type="domain" description="FAD-binding" evidence="1">
    <location>
        <begin position="7"/>
        <end position="316"/>
    </location>
</feature>
<dbReference type="GO" id="GO:0071949">
    <property type="term" value="F:FAD binding"/>
    <property type="evidence" value="ECO:0007669"/>
    <property type="project" value="InterPro"/>
</dbReference>
<dbReference type="InterPro" id="IPR050407">
    <property type="entry name" value="Geranylgeranyl_reductase"/>
</dbReference>
<dbReference type="PANTHER" id="PTHR42685">
    <property type="entry name" value="GERANYLGERANYL DIPHOSPHATE REDUCTASE"/>
    <property type="match status" value="1"/>
</dbReference>
<keyword evidence="3" id="KW-1185">Reference proteome</keyword>
<dbReference type="Proteomes" id="UP001138751">
    <property type="component" value="Unassembled WGS sequence"/>
</dbReference>
<evidence type="ECO:0000313" key="2">
    <source>
        <dbReference type="EMBL" id="MBR0673238.1"/>
    </source>
</evidence>
<sequence length="381" mass="40372">MKPMERFDALVVGARCAGAAAAMLMARHGMRVLAVDRGGYGTDTLSTHALMRGGVMLLARWGLLPRLVEAGTPPIRRTTFHYGEEAIAVDLRPGDGVDALYAPRRTLLDSVLVDAAWEAGAEVRHHHTVTSLLHDDGGRVTGAVVVDEVGREHAIAAGLVVGADGIGSTVARLAGAPVVEQAHHAATVLYGYLPGLADTGTHWHYAVGASAGRIPTNAGRHCVFASVPPERFRAEMRGDRLAALLRVLQEVSPELAEEVAATAPDGELMAFAGRKGFLRQPTGPGWALIGDAGYFKDPITAHGITDALRDAALLAEAAGEGTQAAFTRFATRRDDLSLPLFHVTDEIAGYAWTLEEAKAMHLRLNAAMKREVAALTAEAVR</sequence>
<dbReference type="RefSeq" id="WP_211863648.1">
    <property type="nucleotide sequence ID" value="NZ_JAAEDM010000063.1"/>
</dbReference>
<evidence type="ECO:0000313" key="3">
    <source>
        <dbReference type="Proteomes" id="UP001138751"/>
    </source>
</evidence>
<organism evidence="2 3">
    <name type="scientific">Neoroseomonas soli</name>
    <dbReference type="NCBI Taxonomy" id="1081025"/>
    <lineage>
        <taxon>Bacteria</taxon>
        <taxon>Pseudomonadati</taxon>
        <taxon>Pseudomonadota</taxon>
        <taxon>Alphaproteobacteria</taxon>
        <taxon>Acetobacterales</taxon>
        <taxon>Acetobacteraceae</taxon>
        <taxon>Neoroseomonas</taxon>
    </lineage>
</organism>
<reference evidence="2" key="1">
    <citation type="submission" date="2020-01" db="EMBL/GenBank/DDBJ databases">
        <authorList>
            <person name="Rat A."/>
        </authorList>
    </citation>
    <scope>NUCLEOTIDE SEQUENCE</scope>
    <source>
        <strain evidence="2">LMG 31231</strain>
    </source>
</reference>
<accession>A0A9X9X1F9</accession>
<dbReference type="AlphaFoldDB" id="A0A9X9X1F9"/>
<proteinExistence type="predicted"/>
<reference evidence="2" key="2">
    <citation type="journal article" date="2021" name="Syst. Appl. Microbiol.">
        <title>Roseomonas hellenica sp. nov., isolated from roots of wild-growing Alkanna tinctoria.</title>
        <authorList>
            <person name="Rat A."/>
            <person name="Naranjo H.D."/>
            <person name="Lebbe L."/>
            <person name="Cnockaert M."/>
            <person name="Krigas N."/>
            <person name="Grigoriadou K."/>
            <person name="Maloupa E."/>
            <person name="Willems A."/>
        </authorList>
    </citation>
    <scope>NUCLEOTIDE SEQUENCE</scope>
    <source>
        <strain evidence="2">LMG 31231</strain>
    </source>
</reference>